<dbReference type="InterPro" id="IPR036873">
    <property type="entry name" value="Rhodanese-like_dom_sf"/>
</dbReference>
<feature type="domain" description="EF-hand" evidence="4">
    <location>
        <begin position="1"/>
        <end position="24"/>
    </location>
</feature>
<dbReference type="InterPro" id="IPR011992">
    <property type="entry name" value="EF-hand-dom_pair"/>
</dbReference>
<dbReference type="InterPro" id="IPR050988">
    <property type="entry name" value="Mannitol_DH/Oxidoreductase"/>
</dbReference>
<dbReference type="InterPro" id="IPR001763">
    <property type="entry name" value="Rhodanese-like_dom"/>
</dbReference>
<accession>A0ABQ6MD39</accession>
<dbReference type="Gene3D" id="3.40.50.720">
    <property type="entry name" value="NAD(P)-binding Rossmann-like Domain"/>
    <property type="match status" value="1"/>
</dbReference>
<organism evidence="5 6">
    <name type="scientific">Tetraparma gracilis</name>
    <dbReference type="NCBI Taxonomy" id="2962635"/>
    <lineage>
        <taxon>Eukaryota</taxon>
        <taxon>Sar</taxon>
        <taxon>Stramenopiles</taxon>
        <taxon>Ochrophyta</taxon>
        <taxon>Bolidophyceae</taxon>
        <taxon>Parmales</taxon>
        <taxon>Triparmaceae</taxon>
        <taxon>Tetraparma</taxon>
    </lineage>
</organism>
<dbReference type="InterPro" id="IPR013328">
    <property type="entry name" value="6PGD_dom2"/>
</dbReference>
<dbReference type="InterPro" id="IPR002048">
    <property type="entry name" value="EF_hand_dom"/>
</dbReference>
<dbReference type="EMBL" id="BRYB01003987">
    <property type="protein sequence ID" value="GMI23876.1"/>
    <property type="molecule type" value="Genomic_DNA"/>
</dbReference>
<keyword evidence="1" id="KW-0106">Calcium</keyword>
<evidence type="ECO:0000313" key="6">
    <source>
        <dbReference type="Proteomes" id="UP001165060"/>
    </source>
</evidence>
<evidence type="ECO:0000256" key="1">
    <source>
        <dbReference type="ARBA" id="ARBA00022837"/>
    </source>
</evidence>
<name>A0ABQ6MD39_9STRA</name>
<dbReference type="InterPro" id="IPR018247">
    <property type="entry name" value="EF_Hand_1_Ca_BS"/>
</dbReference>
<dbReference type="Gene3D" id="1.10.2020.10">
    <property type="entry name" value="uronate isomerase, domain 2, chain A"/>
    <property type="match status" value="1"/>
</dbReference>
<evidence type="ECO:0000256" key="2">
    <source>
        <dbReference type="ARBA" id="ARBA00023027"/>
    </source>
</evidence>
<dbReference type="Proteomes" id="UP001165060">
    <property type="component" value="Unassembled WGS sequence"/>
</dbReference>
<feature type="domain" description="Rhodanese" evidence="3">
    <location>
        <begin position="1136"/>
        <end position="1228"/>
    </location>
</feature>
<dbReference type="InterPro" id="IPR023027">
    <property type="entry name" value="Mannitol_DH_CS"/>
</dbReference>
<dbReference type="Gene3D" id="3.40.250.10">
    <property type="entry name" value="Rhodanese-like domain"/>
    <property type="match status" value="1"/>
</dbReference>
<dbReference type="PANTHER" id="PTHR43362">
    <property type="entry name" value="MANNITOL DEHYDROGENASE DSF1-RELATED"/>
    <property type="match status" value="1"/>
</dbReference>
<feature type="non-terminal residue" evidence="5">
    <location>
        <position position="1"/>
    </location>
</feature>
<dbReference type="Gene3D" id="3.20.20.140">
    <property type="entry name" value="Metal-dependent hydrolases"/>
    <property type="match status" value="1"/>
</dbReference>
<keyword evidence="2" id="KW-0520">NAD</keyword>
<dbReference type="PROSITE" id="PS50222">
    <property type="entry name" value="EF_HAND_2"/>
    <property type="match status" value="2"/>
</dbReference>
<dbReference type="PROSITE" id="PS50206">
    <property type="entry name" value="RHODANESE_3"/>
    <property type="match status" value="1"/>
</dbReference>
<dbReference type="SUPFAM" id="SSF47473">
    <property type="entry name" value="EF-hand"/>
    <property type="match status" value="1"/>
</dbReference>
<dbReference type="PANTHER" id="PTHR43362:SF1">
    <property type="entry name" value="MANNITOL DEHYDROGENASE 2-RELATED"/>
    <property type="match status" value="1"/>
</dbReference>
<comment type="caution">
    <text evidence="5">The sequence shown here is derived from an EMBL/GenBank/DDBJ whole genome shotgun (WGS) entry which is preliminary data.</text>
</comment>
<protein>
    <recommendedName>
        <fullName evidence="7">Calmodulin</fullName>
    </recommendedName>
</protein>
<evidence type="ECO:0000259" key="4">
    <source>
        <dbReference type="PROSITE" id="PS50222"/>
    </source>
</evidence>
<dbReference type="PROSITE" id="PS00974">
    <property type="entry name" value="MANNITOL_DHGENASE"/>
    <property type="match status" value="1"/>
</dbReference>
<dbReference type="SUPFAM" id="SSF51735">
    <property type="entry name" value="NAD(P)-binding Rossmann-fold domains"/>
    <property type="match status" value="1"/>
</dbReference>
<dbReference type="InterPro" id="IPR032466">
    <property type="entry name" value="Metal_Hydrolase"/>
</dbReference>
<gene>
    <name evidence="5" type="ORF">TeGR_g11923</name>
</gene>
<dbReference type="Gene3D" id="1.10.238.10">
    <property type="entry name" value="EF-hand"/>
    <property type="match status" value="1"/>
</dbReference>
<keyword evidence="6" id="KW-1185">Reference proteome</keyword>
<proteinExistence type="predicted"/>
<dbReference type="SUPFAM" id="SSF51556">
    <property type="entry name" value="Metallo-dependent hydrolases"/>
    <property type="match status" value="1"/>
</dbReference>
<dbReference type="InterPro" id="IPR036291">
    <property type="entry name" value="NAD(P)-bd_dom_sf"/>
</dbReference>
<evidence type="ECO:0000259" key="3">
    <source>
        <dbReference type="PROSITE" id="PS50206"/>
    </source>
</evidence>
<reference evidence="5 6" key="1">
    <citation type="journal article" date="2023" name="Commun. Biol.">
        <title>Genome analysis of Parmales, the sister group of diatoms, reveals the evolutionary specialization of diatoms from phago-mixotrophs to photoautotrophs.</title>
        <authorList>
            <person name="Ban H."/>
            <person name="Sato S."/>
            <person name="Yoshikawa S."/>
            <person name="Yamada K."/>
            <person name="Nakamura Y."/>
            <person name="Ichinomiya M."/>
            <person name="Sato N."/>
            <person name="Blanc-Mathieu R."/>
            <person name="Endo H."/>
            <person name="Kuwata A."/>
            <person name="Ogata H."/>
        </authorList>
    </citation>
    <scope>NUCLEOTIDE SEQUENCE [LARGE SCALE GENOMIC DNA]</scope>
</reference>
<dbReference type="SUPFAM" id="SSF52821">
    <property type="entry name" value="Rhodanese/Cell cycle control phosphatase"/>
    <property type="match status" value="1"/>
</dbReference>
<dbReference type="CDD" id="cd00158">
    <property type="entry name" value="RHOD"/>
    <property type="match status" value="1"/>
</dbReference>
<dbReference type="PROSITE" id="PS00018">
    <property type="entry name" value="EF_HAND_1"/>
    <property type="match status" value="1"/>
</dbReference>
<sequence>YDLDGTGQIRPNEMSFILTSMNATASYFGDPVMTADQIEQLVDDIFRTADASGTGTLGYNEYMTAVSQHPVLVSFITGAGTVRKIFLAMSAPKDKLVCIGAGRFLRSVLVPPLSSSLSVSVFQPRGSSFLSSLGAPGASQLRGCSYEVDTVAPGGTETAKVPIALAGTLATPEGYELFLAQGLPGDGPVRVVGVGLTEAGISVGSSGMRALLALLFQCHASSPATCVSVVCTDNVPSSGDAIRAIVQRLATLDELKPPCYPPPFEYVRGGALGGADPSPADPPPAFLAYLSSKVTFHNTMVDRIVSARPPPNNPFGQTPSAEPVPHKALCILDSSPPSLPPCFASLPPRYGVHVRSEPAELQADITLKLLVCNGTHTPLANLLGSLGEPKTTHLTSPGGGNVSRYLESLFETSIQPALRELGYPDEQSRPVFEDWNRRLHHPSFGLSAFFITQNNSDKFKIRHLPALEPLLAAGKVPVDMAVAVAAMLAYATGEEVPGEPGVYRGEYKNVKVAPDGGGETEYTPGLSFNTGSGTQYTFKFPDALPATLHGLVSSGADETLAITGAVSSFLTSRGVSPSAAGFPSFLSTTAGVYRRIVAEGVNAVLDAVGGKEAPFASGGATLCRDLHPSSSPDLNFLHFAPAIIPDSSPLLSLSVPSSAPAVAALVAAEVAAAPIIDLHTHLLPPSHAPLNLWGIDALLTYHYLIAEYFLTAPQWMTPGVLYAKSIQGQADIIWDALFVRRSPISEAARGVCTVLQRLGLGDELRRKDLPAIRAFYDTYRGGEAGDAEDFSDLVFARSGIRYAIMTNIPFEPREAAHWRPTVKTFSKNYRSALRVDPLLAGDTEAVMNALLLAGYDQTLGGARQYLRDWADTMKPEYLMASTPKGFEWGDSAKNTVKNTGVDENNMKAPGAFAAAAAVGSSGADCCDDTARGDAASLIDETSDLLSQVLIPIAEELALPIALKIGACRGVNPELQTAGDGVEVATTATLERLCRRFPKVKFLATFLSLTNQHEAVVLTSKFPNLHLYGCWWFINNPSMIQSVTTMRLEMLGTAFTFQHSDCRVLDQLVYKWAHSRACLAKSMATEVLKMVESGASYTRAELRRDIGLLCGGSYEHFCGGGQAANREIDSAVSLAAARPLATVVDVREEGKEKEGGVCEGAIAVPWSTWVETGEGVARTPPAGCGIPEDRESVIITHCMGGGRGGKSKLSLMKLGYKNVLNGAGPQKADVWGSWARK</sequence>
<evidence type="ECO:0000313" key="5">
    <source>
        <dbReference type="EMBL" id="GMI23876.1"/>
    </source>
</evidence>
<feature type="domain" description="EF-hand" evidence="4">
    <location>
        <begin position="37"/>
        <end position="72"/>
    </location>
</feature>
<dbReference type="Gene3D" id="1.10.1040.10">
    <property type="entry name" value="N-(1-d-carboxylethyl)-l-norvaline Dehydrogenase, domain 2"/>
    <property type="match status" value="1"/>
</dbReference>
<evidence type="ECO:0008006" key="7">
    <source>
        <dbReference type="Google" id="ProtNLM"/>
    </source>
</evidence>